<name>A0A2C5XGM5_9HYPO</name>
<dbReference type="InterPro" id="IPR000627">
    <property type="entry name" value="Intradiol_dOase_C"/>
</dbReference>
<dbReference type="GO" id="GO:0008199">
    <property type="term" value="F:ferric iron binding"/>
    <property type="evidence" value="ECO:0007669"/>
    <property type="project" value="InterPro"/>
</dbReference>
<dbReference type="STRING" id="1399860.A0A2C5XGM5"/>
<reference evidence="2 3" key="1">
    <citation type="submission" date="2017-06" db="EMBL/GenBank/DDBJ databases">
        <title>Ant-infecting Ophiocordyceps genomes reveal a high diversity of potential behavioral manipulation genes and a possible major role for enterotoxins.</title>
        <authorList>
            <person name="De Bekker C."/>
            <person name="Evans H.C."/>
            <person name="Brachmann A."/>
            <person name="Hughes D.P."/>
        </authorList>
    </citation>
    <scope>NUCLEOTIDE SEQUENCE [LARGE SCALE GENOMIC DNA]</scope>
    <source>
        <strain evidence="2 3">Map64</strain>
    </source>
</reference>
<dbReference type="Gene3D" id="2.60.130.10">
    <property type="entry name" value="Aromatic compound dioxygenase"/>
    <property type="match status" value="1"/>
</dbReference>
<dbReference type="PANTHER" id="PTHR34315:SF1">
    <property type="entry name" value="INTRADIOL RING-CLEAVAGE DIOXYGENASES DOMAIN-CONTAINING PROTEIN-RELATED"/>
    <property type="match status" value="1"/>
</dbReference>
<feature type="domain" description="Intradiol ring-cleavage dioxygenases" evidence="1">
    <location>
        <begin position="85"/>
        <end position="170"/>
    </location>
</feature>
<organism evidence="2 3">
    <name type="scientific">Ophiocordyceps australis</name>
    <dbReference type="NCBI Taxonomy" id="1399860"/>
    <lineage>
        <taxon>Eukaryota</taxon>
        <taxon>Fungi</taxon>
        <taxon>Dikarya</taxon>
        <taxon>Ascomycota</taxon>
        <taxon>Pezizomycotina</taxon>
        <taxon>Sordariomycetes</taxon>
        <taxon>Hypocreomycetidae</taxon>
        <taxon>Hypocreales</taxon>
        <taxon>Ophiocordycipitaceae</taxon>
        <taxon>Ophiocordyceps</taxon>
    </lineage>
</organism>
<dbReference type="OrthoDB" id="4131217at2759"/>
<dbReference type="InterPro" id="IPR015889">
    <property type="entry name" value="Intradiol_dOase_core"/>
</dbReference>
<dbReference type="CDD" id="cd03457">
    <property type="entry name" value="intradiol_dioxygenase_like"/>
    <property type="match status" value="1"/>
</dbReference>
<evidence type="ECO:0000259" key="1">
    <source>
        <dbReference type="Pfam" id="PF00775"/>
    </source>
</evidence>
<gene>
    <name evidence="2" type="ORF">CDD81_7723</name>
</gene>
<dbReference type="Pfam" id="PF00775">
    <property type="entry name" value="Dioxygenase_C"/>
    <property type="match status" value="1"/>
</dbReference>
<dbReference type="GO" id="GO:0016702">
    <property type="term" value="F:oxidoreductase activity, acting on single donors with incorporation of molecular oxygen, incorporation of two atoms of oxygen"/>
    <property type="evidence" value="ECO:0007669"/>
    <property type="project" value="InterPro"/>
</dbReference>
<sequence length="297" mass="32619">MSPSSQYPLLVIHSPPILTRLSPLASLTRRDTESYKKYLDTSHDLSSTGYNLDTPLSTIFADNATAAFTPETILGPYWVQGEQLRRDITDGERGVATHMDVQFIDIKTCLPVPNLLIDIWHANATGIYSGLVYEGQGGLNSTFLRGVQQTDKEGVAQFDTIFPGHYDDRTHHIHVTTTQGAEALDNGTFTGGTAKHIGQLYFDEALTNAVEATDPYNTSKLPFTTNLADAFAAQQASPEYDPFMKYTFLGDKTEDGILMWITIAIDPDANYNVNMTPAAKLEETGGRDLTNGTVLPF</sequence>
<evidence type="ECO:0000313" key="3">
    <source>
        <dbReference type="Proteomes" id="UP000226192"/>
    </source>
</evidence>
<dbReference type="SUPFAM" id="SSF49482">
    <property type="entry name" value="Aromatic compound dioxygenase"/>
    <property type="match status" value="1"/>
</dbReference>
<protein>
    <recommendedName>
        <fullName evidence="1">Intradiol ring-cleavage dioxygenases domain-containing protein</fullName>
    </recommendedName>
</protein>
<proteinExistence type="predicted"/>
<dbReference type="PANTHER" id="PTHR34315">
    <property type="match status" value="1"/>
</dbReference>
<keyword evidence="3" id="KW-1185">Reference proteome</keyword>
<dbReference type="EMBL" id="NJET01000087">
    <property type="protein sequence ID" value="PHH61918.1"/>
    <property type="molecule type" value="Genomic_DNA"/>
</dbReference>
<dbReference type="Proteomes" id="UP000226192">
    <property type="component" value="Unassembled WGS sequence"/>
</dbReference>
<evidence type="ECO:0000313" key="2">
    <source>
        <dbReference type="EMBL" id="PHH61918.1"/>
    </source>
</evidence>
<comment type="caution">
    <text evidence="2">The sequence shown here is derived from an EMBL/GenBank/DDBJ whole genome shotgun (WGS) entry which is preliminary data.</text>
</comment>
<dbReference type="AlphaFoldDB" id="A0A2C5XGM5"/>
<accession>A0A2C5XGM5</accession>